<evidence type="ECO:0000259" key="10">
    <source>
        <dbReference type="PROSITE" id="PS50900"/>
    </source>
</evidence>
<dbReference type="Pfam" id="PF19030">
    <property type="entry name" value="TSP1_ADAMTS"/>
    <property type="match status" value="3"/>
</dbReference>
<protein>
    <submittedName>
        <fullName evidence="13 14">Thrombospondin type-1 domain-containing protein 4-like</fullName>
    </submittedName>
</protein>
<dbReference type="InterPro" id="IPR003582">
    <property type="entry name" value="ShKT_dom"/>
</dbReference>
<comment type="caution">
    <text evidence="7">Lacks conserved residue(s) required for the propagation of feature annotation.</text>
</comment>
<dbReference type="GO" id="GO:0031012">
    <property type="term" value="C:extracellular matrix"/>
    <property type="evidence" value="ECO:0007669"/>
    <property type="project" value="TreeGrafter"/>
</dbReference>
<evidence type="ECO:0000256" key="9">
    <source>
        <dbReference type="SAM" id="SignalP"/>
    </source>
</evidence>
<dbReference type="KEGG" id="sliu:111349855"/>
<evidence type="ECO:0000313" key="12">
    <source>
        <dbReference type="Proteomes" id="UP000301870"/>
    </source>
</evidence>
<dbReference type="GO" id="GO:0004222">
    <property type="term" value="F:metalloendopeptidase activity"/>
    <property type="evidence" value="ECO:0007669"/>
    <property type="project" value="TreeGrafter"/>
</dbReference>
<dbReference type="InterPro" id="IPR010909">
    <property type="entry name" value="PLAC"/>
</dbReference>
<accession>A0A9J7DV71</accession>
<dbReference type="PANTHER" id="PTHR13723:SF316">
    <property type="entry name" value="LONELY HEART, ISOFORM A"/>
    <property type="match status" value="1"/>
</dbReference>
<dbReference type="PROSITE" id="PS51670">
    <property type="entry name" value="SHKT"/>
    <property type="match status" value="1"/>
</dbReference>
<feature type="disulfide bond" evidence="6">
    <location>
        <begin position="71"/>
        <end position="129"/>
    </location>
</feature>
<dbReference type="GO" id="GO:0006508">
    <property type="term" value="P:proteolysis"/>
    <property type="evidence" value="ECO:0007669"/>
    <property type="project" value="TreeGrafter"/>
</dbReference>
<dbReference type="PANTHER" id="PTHR13723">
    <property type="entry name" value="ADAMTS A DISINTEGRIN AND METALLOPROTEASE WITH THROMBOSPONDIN MOTIFS PROTEASE"/>
    <property type="match status" value="1"/>
</dbReference>
<dbReference type="Pfam" id="PF00090">
    <property type="entry name" value="TSP_1"/>
    <property type="match status" value="1"/>
</dbReference>
<evidence type="ECO:0000256" key="8">
    <source>
        <dbReference type="SAM" id="MobiDB-lite"/>
    </source>
</evidence>
<evidence type="ECO:0000313" key="14">
    <source>
        <dbReference type="RefSeq" id="XP_022816915.1"/>
    </source>
</evidence>
<keyword evidence="4" id="KW-0677">Repeat</keyword>
<evidence type="ECO:0000259" key="11">
    <source>
        <dbReference type="PROSITE" id="PS51670"/>
    </source>
</evidence>
<dbReference type="InterPro" id="IPR050439">
    <property type="entry name" value="ADAMTS_ADAMTS-like"/>
</dbReference>
<gene>
    <name evidence="13 14" type="primary">LOC111349855</name>
</gene>
<feature type="compositionally biased region" description="Low complexity" evidence="8">
    <location>
        <begin position="745"/>
        <end position="775"/>
    </location>
</feature>
<dbReference type="OrthoDB" id="5781878at2759"/>
<feature type="signal peptide" evidence="9">
    <location>
        <begin position="1"/>
        <end position="27"/>
    </location>
</feature>
<feature type="chain" id="PRO_5044698541" evidence="9">
    <location>
        <begin position="28"/>
        <end position="846"/>
    </location>
</feature>
<dbReference type="InterPro" id="IPR010294">
    <property type="entry name" value="ADAMTS_spacer1"/>
</dbReference>
<dbReference type="InterPro" id="IPR000884">
    <property type="entry name" value="TSP1_rpt"/>
</dbReference>
<feature type="disulfide bond" evidence="7">
    <location>
        <begin position="821"/>
        <end position="839"/>
    </location>
</feature>
<feature type="disulfide bond" evidence="7">
    <location>
        <begin position="830"/>
        <end position="843"/>
    </location>
</feature>
<dbReference type="GO" id="GO:0030198">
    <property type="term" value="P:extracellular matrix organization"/>
    <property type="evidence" value="ECO:0007669"/>
    <property type="project" value="InterPro"/>
</dbReference>
<dbReference type="RefSeq" id="XP_022816904.1">
    <property type="nucleotide sequence ID" value="XM_022961136.1"/>
</dbReference>
<feature type="domain" description="PLAC" evidence="10">
    <location>
        <begin position="810"/>
        <end position="846"/>
    </location>
</feature>
<dbReference type="PRINTS" id="PR01857">
    <property type="entry name" value="ADAMTSFAMILY"/>
</dbReference>
<dbReference type="PROSITE" id="PS50092">
    <property type="entry name" value="TSP1"/>
    <property type="match status" value="5"/>
</dbReference>
<keyword evidence="5 6" id="KW-1015">Disulfide bond</keyword>
<evidence type="ECO:0000256" key="3">
    <source>
        <dbReference type="ARBA" id="ARBA00022729"/>
    </source>
</evidence>
<evidence type="ECO:0000256" key="2">
    <source>
        <dbReference type="ARBA" id="ARBA00022525"/>
    </source>
</evidence>
<dbReference type="GO" id="GO:0005576">
    <property type="term" value="C:extracellular region"/>
    <property type="evidence" value="ECO:0007669"/>
    <property type="project" value="UniProtKB-SubCell"/>
</dbReference>
<organism evidence="12 13">
    <name type="scientific">Spodoptera litura</name>
    <name type="common">Asian cotton leafworm</name>
    <dbReference type="NCBI Taxonomy" id="69820"/>
    <lineage>
        <taxon>Eukaryota</taxon>
        <taxon>Metazoa</taxon>
        <taxon>Ecdysozoa</taxon>
        <taxon>Arthropoda</taxon>
        <taxon>Hexapoda</taxon>
        <taxon>Insecta</taxon>
        <taxon>Pterygota</taxon>
        <taxon>Neoptera</taxon>
        <taxon>Endopterygota</taxon>
        <taxon>Lepidoptera</taxon>
        <taxon>Glossata</taxon>
        <taxon>Ditrysia</taxon>
        <taxon>Noctuoidea</taxon>
        <taxon>Noctuidae</taxon>
        <taxon>Amphipyrinae</taxon>
        <taxon>Spodoptera</taxon>
    </lineage>
</organism>
<sequence length="846" mass="92495">MGKKVYFLSKKLFRILVIVQVAMLSSATNSTTTTTTTTTELPQEMKREVDNEVEVEGEGYAWSAWSSWSACSRSCGGGVSVQHRQCLPRVRNIPPLDNSSIPPPVITVRVTRETHEPNCQGVDKRYHECNDIPCPGATRGNRAAQCAAFDRRPFRGRFYTWVPYIDGNAPCTLNCRPLGQHFYASLSLVADGTPCTRQGFRAICVQGTCKAVGREGVLSSASSRELRCGRRLVSGLFSRPRLPLGYSYVTTVPRGACRLNVSEIMPSENYIALKISNGSYIMNGEFAVSAAGTYEAAGARFVYTRQGSLDSVVAHGPIHHPIDIMILYTQPNPSIKYEYFTESLPGEIESDSVTKADFPEVSSTAVTKHYRRHHSYDAFPRTNAAVPRHPDLSFSNEDDADQVVVGNMKFMWKILSYSQCTRTCGGGIQLGKFRCVEANGSNREVAALHCAGVAPPARRRRCANIPCPPRWRAAAWSSCPKCGPATRTRIVGCVQDHARGITKISDQKCPLPKPTTSEKCIIPECDKVIGGEVRQILSKRVTKPKDHTDNFREGPVYSVAVNSTDFDVGPEYSFSPAAGWLYTDWSECVGWCVGGGVQSRGVRCADPSGCSPKKAPESSRTCNPKIECEPLDGQWFTGEWSPCSAPCRGKQVRGVLCIGGTGRHLKDTACHLAKPSHERECSTDCRPTWFYGDWGPCIGNCSSGPSSGIQHRSVVCTKADNVPVSETECVSPRRATRTCDLTCPSTTSISSTSSASSTTSTTSTSSTARTVSVVTPHRKPLQPIEPYIVSDHEPTQRNVTQRTASKDRGSKGNCADKLNNCILAVQARLCHYKYYTHNCCKSCGGR</sequence>
<evidence type="ECO:0000256" key="7">
    <source>
        <dbReference type="PROSITE-ProRule" id="PRU01005"/>
    </source>
</evidence>
<dbReference type="InterPro" id="IPR013273">
    <property type="entry name" value="ADAMTS/ADAMTS-like"/>
</dbReference>
<feature type="disulfide bond" evidence="6">
    <location>
        <begin position="75"/>
        <end position="134"/>
    </location>
</feature>
<keyword evidence="2" id="KW-0964">Secreted</keyword>
<proteinExistence type="predicted"/>
<dbReference type="GeneID" id="111349855"/>
<evidence type="ECO:0000256" key="4">
    <source>
        <dbReference type="ARBA" id="ARBA00022737"/>
    </source>
</evidence>
<evidence type="ECO:0000256" key="6">
    <source>
        <dbReference type="PIRSR" id="PIRSR613273-3"/>
    </source>
</evidence>
<feature type="disulfide bond" evidence="6">
    <location>
        <begin position="86"/>
        <end position="119"/>
    </location>
</feature>
<dbReference type="Gene3D" id="2.20.100.10">
    <property type="entry name" value="Thrombospondin type-1 (TSP1) repeat"/>
    <property type="match status" value="2"/>
</dbReference>
<dbReference type="InterPro" id="IPR036383">
    <property type="entry name" value="TSP1_rpt_sf"/>
</dbReference>
<dbReference type="Pfam" id="PF08686">
    <property type="entry name" value="PLAC"/>
    <property type="match status" value="1"/>
</dbReference>
<dbReference type="Proteomes" id="UP000301870">
    <property type="component" value="Chromosome 1"/>
</dbReference>
<dbReference type="Gene3D" id="2.60.120.830">
    <property type="match status" value="1"/>
</dbReference>
<keyword evidence="12" id="KW-1185">Reference proteome</keyword>
<evidence type="ECO:0000256" key="1">
    <source>
        <dbReference type="ARBA" id="ARBA00004613"/>
    </source>
</evidence>
<feature type="region of interest" description="Disordered" evidence="8">
    <location>
        <begin position="744"/>
        <end position="811"/>
    </location>
</feature>
<comment type="subcellular location">
    <subcellularLocation>
        <location evidence="1">Secreted</location>
    </subcellularLocation>
</comment>
<keyword evidence="3 9" id="KW-0732">Signal</keyword>
<name>A0A9J7DV71_SPOLT</name>
<dbReference type="AlphaFoldDB" id="A0A9J7DV71"/>
<dbReference type="Pfam" id="PF05986">
    <property type="entry name" value="ADAMTS_spacer1"/>
    <property type="match status" value="1"/>
</dbReference>
<evidence type="ECO:0000256" key="5">
    <source>
        <dbReference type="ARBA" id="ARBA00023157"/>
    </source>
</evidence>
<dbReference type="RefSeq" id="XP_022816915.1">
    <property type="nucleotide sequence ID" value="XM_022961147.1"/>
</dbReference>
<evidence type="ECO:0000313" key="13">
    <source>
        <dbReference type="RefSeq" id="XP_022816904.1"/>
    </source>
</evidence>
<reference evidence="13 14" key="1">
    <citation type="submission" date="2025-04" db="UniProtKB">
        <authorList>
            <consortium name="RefSeq"/>
        </authorList>
    </citation>
    <scope>IDENTIFICATION</scope>
    <source>
        <strain evidence="13 14">Ishihara</strain>
        <tissue evidence="13 14">Whole body</tissue>
    </source>
</reference>
<dbReference type="SUPFAM" id="SSF82895">
    <property type="entry name" value="TSP-1 type 1 repeat"/>
    <property type="match status" value="4"/>
</dbReference>
<dbReference type="SMART" id="SM00209">
    <property type="entry name" value="TSP1"/>
    <property type="match status" value="6"/>
</dbReference>
<dbReference type="PROSITE" id="PS50900">
    <property type="entry name" value="PLAC"/>
    <property type="match status" value="1"/>
</dbReference>
<feature type="domain" description="ShKT" evidence="11">
    <location>
        <begin position="814"/>
        <end position="846"/>
    </location>
</feature>